<dbReference type="EMBL" id="JAWDJW010007965">
    <property type="protein sequence ID" value="KAK3061254.1"/>
    <property type="molecule type" value="Genomic_DNA"/>
</dbReference>
<organism evidence="1 2">
    <name type="scientific">Coniosporium uncinatum</name>
    <dbReference type="NCBI Taxonomy" id="93489"/>
    <lineage>
        <taxon>Eukaryota</taxon>
        <taxon>Fungi</taxon>
        <taxon>Dikarya</taxon>
        <taxon>Ascomycota</taxon>
        <taxon>Pezizomycotina</taxon>
        <taxon>Dothideomycetes</taxon>
        <taxon>Dothideomycetes incertae sedis</taxon>
        <taxon>Coniosporium</taxon>
    </lineage>
</organism>
<name>A0ACC3D3E7_9PEZI</name>
<accession>A0ACC3D3E7</accession>
<sequence>MERLQQALVQVDQQLHVMLEQNQRMRSQLLKRPRRFKRVAPRMTAESSALNPIPEDDVDRTPAYPRRVQDMLPIPRTHSSSSRSYGSSHSVASLVSFYEGLSSTHPQQTPRHSVLSYDETKGELTFTLRSSADLILVAVSSDSEKTVFNVSAEVVALMSRAWDAMLTGPWKEGSSSEIELLDDDAGAVHIVLLIAHLQTKQLPKQVDFETLINLAIFCDKWDTVHFVRPHTRDWLKQWKPHATDAGNEGLVFVAYTFGDLETFKTVACHLVRTVTVSSCGQYPVTKEGKVLDKLPPSVTGKSPPFPQAPQTQLTRQSDHILAARRRCIRAALAALKQSVDLAFAGGSCRARFPGCALEKDDCNTWMLGAYLQALQGKGLEMSLRDLADTLGSIRL</sequence>
<comment type="caution">
    <text evidence="1">The sequence shown here is derived from an EMBL/GenBank/DDBJ whole genome shotgun (WGS) entry which is preliminary data.</text>
</comment>
<dbReference type="Proteomes" id="UP001186974">
    <property type="component" value="Unassembled WGS sequence"/>
</dbReference>
<reference evidence="1" key="1">
    <citation type="submission" date="2024-09" db="EMBL/GenBank/DDBJ databases">
        <title>Black Yeasts Isolated from many extreme environments.</title>
        <authorList>
            <person name="Coleine C."/>
            <person name="Stajich J.E."/>
            <person name="Selbmann L."/>
        </authorList>
    </citation>
    <scope>NUCLEOTIDE SEQUENCE</scope>
    <source>
        <strain evidence="1">CCFEE 5737</strain>
    </source>
</reference>
<keyword evidence="2" id="KW-1185">Reference proteome</keyword>
<protein>
    <submittedName>
        <fullName evidence="1">Uncharacterized protein</fullName>
    </submittedName>
</protein>
<proteinExistence type="predicted"/>
<evidence type="ECO:0000313" key="1">
    <source>
        <dbReference type="EMBL" id="KAK3061254.1"/>
    </source>
</evidence>
<gene>
    <name evidence="1" type="ORF">LTS18_006680</name>
</gene>
<evidence type="ECO:0000313" key="2">
    <source>
        <dbReference type="Proteomes" id="UP001186974"/>
    </source>
</evidence>